<dbReference type="Proteomes" id="UP000238877">
    <property type="component" value="Unassembled WGS sequence"/>
</dbReference>
<proteinExistence type="predicted"/>
<evidence type="ECO:0000313" key="1">
    <source>
        <dbReference type="EMBL" id="PQL24336.1"/>
    </source>
</evidence>
<gene>
    <name evidence="1" type="ORF">VTHSUH11_08665</name>
</gene>
<evidence type="ECO:0000313" key="2">
    <source>
        <dbReference type="Proteomes" id="UP000238877"/>
    </source>
</evidence>
<name>A0A2S7ZM52_9FIRM</name>
<dbReference type="AlphaFoldDB" id="A0A2S7ZM52"/>
<organism evidence="1 2">
    <name type="scientific">Veillonella tobetsuensis</name>
    <dbReference type="NCBI Taxonomy" id="1110546"/>
    <lineage>
        <taxon>Bacteria</taxon>
        <taxon>Bacillati</taxon>
        <taxon>Bacillota</taxon>
        <taxon>Negativicutes</taxon>
        <taxon>Veillonellales</taxon>
        <taxon>Veillonellaceae</taxon>
        <taxon>Veillonella</taxon>
    </lineage>
</organism>
<comment type="caution">
    <text evidence="1">The sequence shown here is derived from an EMBL/GenBank/DDBJ whole genome shotgun (WGS) entry which is preliminary data.</text>
</comment>
<reference evidence="1 2" key="1">
    <citation type="submission" date="2018-01" db="EMBL/GenBank/DDBJ databases">
        <title>Draft genome sequences of clinical isolates and type strains of oral Veillonella including Veillonella infantum sp., nov.</title>
        <authorList>
            <person name="Mashima I."/>
            <person name="Liao Y.-C."/>
            <person name="Sabharwal A."/>
            <person name="Haase E.M."/>
            <person name="Nakazawa F."/>
            <person name="Scannapieco F.A."/>
        </authorList>
    </citation>
    <scope>NUCLEOTIDE SEQUENCE [LARGE SCALE GENOMIC DNA]</scope>
    <source>
        <strain evidence="1 2">Y6</strain>
    </source>
</reference>
<dbReference type="EMBL" id="PPDF01000013">
    <property type="protein sequence ID" value="PQL24336.1"/>
    <property type="molecule type" value="Genomic_DNA"/>
</dbReference>
<sequence>MTYESSNIDKYGPERAMARVSGDLFYGSTMVILGTTVGPVEATVAGHALDYNYNSYKNKRFPPASKEELIEQWIRVENEAHDRII</sequence>
<accession>A0A2S7ZM52</accession>
<protein>
    <submittedName>
        <fullName evidence="1">Uncharacterized protein</fullName>
    </submittedName>
</protein>